<sequence>MKKKVSQSQSQSQFLMAFLNVNFGEVKHDDADGDDHDLFFTPLSSPNKVVPKKEVLQKVVQRNLAAHQGSSSIQNAKKYLK</sequence>
<evidence type="ECO:0000313" key="3">
    <source>
        <dbReference type="Proteomes" id="UP000507222"/>
    </source>
</evidence>
<accession>A0A6J5VIZ9</accession>
<dbReference type="Proteomes" id="UP000507245">
    <property type="component" value="Unassembled WGS sequence"/>
</dbReference>
<reference evidence="1 3" key="2">
    <citation type="submission" date="2020-05" db="EMBL/GenBank/DDBJ databases">
        <authorList>
            <person name="Campoy J."/>
            <person name="Schneeberger K."/>
            <person name="Spophaly S."/>
        </authorList>
    </citation>
    <scope>NUCLEOTIDE SEQUENCE [LARGE SCALE GENOMIC DNA]</scope>
    <source>
        <strain evidence="1">PruArmRojPasFocal</strain>
    </source>
</reference>
<proteinExistence type="predicted"/>
<reference evidence="4" key="1">
    <citation type="journal article" date="2020" name="Genome Biol.">
        <title>Gamete binning: chromosome-level and haplotype-resolved genome assembly enabled by high-throughput single-cell sequencing of gamete genomes.</title>
        <authorList>
            <person name="Campoy J.A."/>
            <person name="Sun H."/>
            <person name="Goel M."/>
            <person name="Jiao W.-B."/>
            <person name="Folz-Donahue K."/>
            <person name="Wang N."/>
            <person name="Rubio M."/>
            <person name="Liu C."/>
            <person name="Kukat C."/>
            <person name="Ruiz D."/>
            <person name="Huettel B."/>
            <person name="Schneeberger K."/>
        </authorList>
    </citation>
    <scope>NUCLEOTIDE SEQUENCE [LARGE SCALE GENOMIC DNA]</scope>
    <source>
        <strain evidence="4">cv. Rojo Pasion</strain>
    </source>
</reference>
<evidence type="ECO:0000313" key="2">
    <source>
        <dbReference type="EMBL" id="CAB4318451.1"/>
    </source>
</evidence>
<dbReference type="EMBL" id="CAEKKB010000007">
    <property type="protein sequence ID" value="CAB4318451.1"/>
    <property type="molecule type" value="Genomic_DNA"/>
</dbReference>
<keyword evidence="4" id="KW-1185">Reference proteome</keyword>
<dbReference type="Proteomes" id="UP000507222">
    <property type="component" value="Unassembled WGS sequence"/>
</dbReference>
<evidence type="ECO:0000313" key="4">
    <source>
        <dbReference type="Proteomes" id="UP000507245"/>
    </source>
</evidence>
<evidence type="ECO:0000313" key="1">
    <source>
        <dbReference type="EMBL" id="CAB4288082.1"/>
    </source>
</evidence>
<organism evidence="1 3">
    <name type="scientific">Prunus armeniaca</name>
    <name type="common">Apricot</name>
    <name type="synonym">Armeniaca vulgaris</name>
    <dbReference type="NCBI Taxonomy" id="36596"/>
    <lineage>
        <taxon>Eukaryota</taxon>
        <taxon>Viridiplantae</taxon>
        <taxon>Streptophyta</taxon>
        <taxon>Embryophyta</taxon>
        <taxon>Tracheophyta</taxon>
        <taxon>Spermatophyta</taxon>
        <taxon>Magnoliopsida</taxon>
        <taxon>eudicotyledons</taxon>
        <taxon>Gunneridae</taxon>
        <taxon>Pentapetalae</taxon>
        <taxon>rosids</taxon>
        <taxon>fabids</taxon>
        <taxon>Rosales</taxon>
        <taxon>Rosaceae</taxon>
        <taxon>Amygdaloideae</taxon>
        <taxon>Amygdaleae</taxon>
        <taxon>Prunus</taxon>
    </lineage>
</organism>
<name>A0A6J5VIZ9_PRUAR</name>
<dbReference type="EMBL" id="CAEKDK010000007">
    <property type="protein sequence ID" value="CAB4288082.1"/>
    <property type="molecule type" value="Genomic_DNA"/>
</dbReference>
<dbReference type="AlphaFoldDB" id="A0A6J5VIZ9"/>
<protein>
    <submittedName>
        <fullName evidence="1">Uncharacterized protein</fullName>
    </submittedName>
</protein>
<gene>
    <name evidence="1" type="ORF">CURHAP_LOCUS46172</name>
    <name evidence="2" type="ORF">ORAREDHAP_LOCUS45514</name>
</gene>